<reference evidence="1 2" key="1">
    <citation type="submission" date="2019-12" db="EMBL/GenBank/DDBJ databases">
        <title>Enteriobacteria Tanzani isolates_8377-8380.</title>
        <authorList>
            <person name="Subbiah M."/>
            <person name="Call D."/>
        </authorList>
    </citation>
    <scope>NUCLEOTIDE SEQUENCE [LARGE SCALE GENOMIC DNA]</scope>
    <source>
        <strain evidence="1 2">8378wH8</strain>
    </source>
</reference>
<accession>A0A8T6A1H7</accession>
<dbReference type="EMBL" id="WTRC01000592">
    <property type="protein sequence ID" value="MWT23815.1"/>
    <property type="molecule type" value="Genomic_DNA"/>
</dbReference>
<name>A0A8T6A1H7_ECOLX</name>
<evidence type="ECO:0000313" key="1">
    <source>
        <dbReference type="EMBL" id="MWT23815.1"/>
    </source>
</evidence>
<dbReference type="RefSeq" id="WP_077625515.1">
    <property type="nucleotide sequence ID" value="NZ_CP015912.1"/>
</dbReference>
<gene>
    <name evidence="1" type="ORF">GP965_23330</name>
</gene>
<proteinExistence type="predicted"/>
<organism evidence="1 2">
    <name type="scientific">Escherichia coli</name>
    <dbReference type="NCBI Taxonomy" id="562"/>
    <lineage>
        <taxon>Bacteria</taxon>
        <taxon>Pseudomonadati</taxon>
        <taxon>Pseudomonadota</taxon>
        <taxon>Gammaproteobacteria</taxon>
        <taxon>Enterobacterales</taxon>
        <taxon>Enterobacteriaceae</taxon>
        <taxon>Escherichia</taxon>
    </lineage>
</organism>
<evidence type="ECO:0000313" key="2">
    <source>
        <dbReference type="Proteomes" id="UP000462410"/>
    </source>
</evidence>
<protein>
    <submittedName>
        <fullName evidence="1">Uncharacterized protein</fullName>
    </submittedName>
</protein>
<sequence>MDKNYGNIILSEASSEVNTIINDNNFDRFLVNSSVSDNSKKLSSYVANDIRINSNKTAVQAGSFFLKKIDDSNNSFESIVIKKQKMTISLLFSEDYVEGEITKTQLYLEGLYKENPFVFREVFQRVWLDLFRNKNTYELRNFICVASCLEYEILGDKADAIILAASVYDDKYVNEAALRAAEGWGNPQLALYLNGIRDFGISWLDNYKKSVIDYLGRMQ</sequence>
<dbReference type="Proteomes" id="UP000462410">
    <property type="component" value="Unassembled WGS sequence"/>
</dbReference>
<comment type="caution">
    <text evidence="1">The sequence shown here is derived from an EMBL/GenBank/DDBJ whole genome shotgun (WGS) entry which is preliminary data.</text>
</comment>
<dbReference type="AlphaFoldDB" id="A0A8T6A1H7"/>